<keyword evidence="2" id="KW-0472">Membrane</keyword>
<reference evidence="3" key="2">
    <citation type="submission" date="2020-09" db="EMBL/GenBank/DDBJ databases">
        <authorList>
            <person name="Sun Q."/>
            <person name="Ohkuma M."/>
        </authorList>
    </citation>
    <scope>NUCLEOTIDE SEQUENCE</scope>
    <source>
        <strain evidence="3">JCM 4059</strain>
    </source>
</reference>
<keyword evidence="2" id="KW-1133">Transmembrane helix</keyword>
<evidence type="ECO:0000256" key="2">
    <source>
        <dbReference type="SAM" id="Phobius"/>
    </source>
</evidence>
<feature type="compositionally biased region" description="Polar residues" evidence="1">
    <location>
        <begin position="1"/>
        <end position="11"/>
    </location>
</feature>
<feature type="transmembrane region" description="Helical" evidence="2">
    <location>
        <begin position="50"/>
        <end position="71"/>
    </location>
</feature>
<feature type="transmembrane region" description="Helical" evidence="2">
    <location>
        <begin position="108"/>
        <end position="131"/>
    </location>
</feature>
<accession>A0A919B1Y2</accession>
<name>A0A919B1Y2_9ACTN</name>
<sequence length="166" mass="16855">MQRFQGFTGSTDPAGREHTKGTEGTGAGVEQDVRGGERERGRERWLAADSLPVVAGAAAAIAGVGGALALLDIGSPVRAPFTLFFLVAAPACALAAALRGLDPLSRAVVATGGAVALDLLVAQTMLALHAWTVRGGVAAVAALSLVAFLLAHARRHRGRAARSRAS</sequence>
<keyword evidence="4" id="KW-1185">Reference proteome</keyword>
<proteinExistence type="predicted"/>
<evidence type="ECO:0000313" key="4">
    <source>
        <dbReference type="Proteomes" id="UP000638313"/>
    </source>
</evidence>
<feature type="transmembrane region" description="Helical" evidence="2">
    <location>
        <begin position="137"/>
        <end position="154"/>
    </location>
</feature>
<feature type="transmembrane region" description="Helical" evidence="2">
    <location>
        <begin position="83"/>
        <end position="101"/>
    </location>
</feature>
<evidence type="ECO:0000313" key="3">
    <source>
        <dbReference type="EMBL" id="GHF40678.1"/>
    </source>
</evidence>
<dbReference type="AlphaFoldDB" id="A0A919B1Y2"/>
<dbReference type="Proteomes" id="UP000638313">
    <property type="component" value="Unassembled WGS sequence"/>
</dbReference>
<keyword evidence="2" id="KW-0812">Transmembrane</keyword>
<gene>
    <name evidence="3" type="ORF">GCM10010218_22590</name>
</gene>
<reference evidence="3" key="1">
    <citation type="journal article" date="2014" name="Int. J. Syst. Evol. Microbiol.">
        <title>Complete genome sequence of Corynebacterium casei LMG S-19264T (=DSM 44701T), isolated from a smear-ripened cheese.</title>
        <authorList>
            <consortium name="US DOE Joint Genome Institute (JGI-PGF)"/>
            <person name="Walter F."/>
            <person name="Albersmeier A."/>
            <person name="Kalinowski J."/>
            <person name="Ruckert C."/>
        </authorList>
    </citation>
    <scope>NUCLEOTIDE SEQUENCE</scope>
    <source>
        <strain evidence="3">JCM 4059</strain>
    </source>
</reference>
<dbReference type="EMBL" id="BNBD01000003">
    <property type="protein sequence ID" value="GHF40678.1"/>
    <property type="molecule type" value="Genomic_DNA"/>
</dbReference>
<evidence type="ECO:0000256" key="1">
    <source>
        <dbReference type="SAM" id="MobiDB-lite"/>
    </source>
</evidence>
<feature type="compositionally biased region" description="Basic and acidic residues" evidence="1">
    <location>
        <begin position="31"/>
        <end position="41"/>
    </location>
</feature>
<feature type="region of interest" description="Disordered" evidence="1">
    <location>
        <begin position="1"/>
        <end position="41"/>
    </location>
</feature>
<organism evidence="3 4">
    <name type="scientific">Streptomyces mashuensis</name>
    <dbReference type="NCBI Taxonomy" id="33904"/>
    <lineage>
        <taxon>Bacteria</taxon>
        <taxon>Bacillati</taxon>
        <taxon>Actinomycetota</taxon>
        <taxon>Actinomycetes</taxon>
        <taxon>Kitasatosporales</taxon>
        <taxon>Streptomycetaceae</taxon>
        <taxon>Streptomyces</taxon>
    </lineage>
</organism>
<comment type="caution">
    <text evidence="3">The sequence shown here is derived from an EMBL/GenBank/DDBJ whole genome shotgun (WGS) entry which is preliminary data.</text>
</comment>
<protein>
    <submittedName>
        <fullName evidence="3">Uncharacterized protein</fullName>
    </submittedName>
</protein>